<dbReference type="PANTHER" id="PTHR38342:SF2">
    <property type="entry name" value="INNER MEMBRANE OR EXPORTED"/>
    <property type="match status" value="1"/>
</dbReference>
<keyword evidence="4" id="KW-1185">Reference proteome</keyword>
<feature type="signal peptide" evidence="1">
    <location>
        <begin position="1"/>
        <end position="21"/>
    </location>
</feature>
<proteinExistence type="predicted"/>
<keyword evidence="1" id="KW-0732">Signal</keyword>
<dbReference type="InterPro" id="IPR035923">
    <property type="entry name" value="TT1751-like_sf"/>
</dbReference>
<feature type="domain" description="DUF302" evidence="2">
    <location>
        <begin position="58"/>
        <end position="120"/>
    </location>
</feature>
<dbReference type="InterPro" id="IPR005180">
    <property type="entry name" value="DUF302"/>
</dbReference>
<evidence type="ECO:0000313" key="4">
    <source>
        <dbReference type="Proteomes" id="UP001528823"/>
    </source>
</evidence>
<dbReference type="EMBL" id="JAPMOU010000035">
    <property type="protein sequence ID" value="MDE1464457.1"/>
    <property type="molecule type" value="Genomic_DNA"/>
</dbReference>
<dbReference type="CDD" id="cd14797">
    <property type="entry name" value="DUF302"/>
    <property type="match status" value="1"/>
</dbReference>
<dbReference type="Gene3D" id="3.30.310.70">
    <property type="entry name" value="TT1751-like domain"/>
    <property type="match status" value="1"/>
</dbReference>
<accession>A0ABT5UG45</accession>
<dbReference type="PANTHER" id="PTHR38342">
    <property type="entry name" value="SLR5037 PROTEIN"/>
    <property type="match status" value="1"/>
</dbReference>
<dbReference type="RefSeq" id="WP_274690783.1">
    <property type="nucleotide sequence ID" value="NZ_JAPMOU010000035.1"/>
</dbReference>
<dbReference type="Pfam" id="PF03625">
    <property type="entry name" value="DUF302"/>
    <property type="match status" value="1"/>
</dbReference>
<evidence type="ECO:0000256" key="1">
    <source>
        <dbReference type="SAM" id="SignalP"/>
    </source>
</evidence>
<gene>
    <name evidence="3" type="ORF">ORQ98_21070</name>
</gene>
<feature type="chain" id="PRO_5046822651" evidence="1">
    <location>
        <begin position="22"/>
        <end position="153"/>
    </location>
</feature>
<comment type="caution">
    <text evidence="3">The sequence shown here is derived from an EMBL/GenBank/DDBJ whole genome shotgun (WGS) entry which is preliminary data.</text>
</comment>
<name>A0ABT5UG45_9GAMM</name>
<sequence>MKAKQLLFTTFAMALSVNIWASGLEQVSSSHSVDQTTENLVKELNKLKDKGVRVFTVIDHMANAKNVGLKLPPTKLVIFGNPNVGTKLMQCAHTTAIDLPQKYLVYQNKAGKTVITYNNPSYLAERHQMKGCEAVIGKIQGLLAGVANKAAAK</sequence>
<organism evidence="3 4">
    <name type="scientific">Spartinivicinus poritis</name>
    <dbReference type="NCBI Taxonomy" id="2994640"/>
    <lineage>
        <taxon>Bacteria</taxon>
        <taxon>Pseudomonadati</taxon>
        <taxon>Pseudomonadota</taxon>
        <taxon>Gammaproteobacteria</taxon>
        <taxon>Oceanospirillales</taxon>
        <taxon>Zooshikellaceae</taxon>
        <taxon>Spartinivicinus</taxon>
    </lineage>
</organism>
<protein>
    <submittedName>
        <fullName evidence="3">DUF302 domain-containing protein</fullName>
    </submittedName>
</protein>
<evidence type="ECO:0000313" key="3">
    <source>
        <dbReference type="EMBL" id="MDE1464457.1"/>
    </source>
</evidence>
<dbReference type="Proteomes" id="UP001528823">
    <property type="component" value="Unassembled WGS sequence"/>
</dbReference>
<dbReference type="SUPFAM" id="SSF103247">
    <property type="entry name" value="TT1751-like"/>
    <property type="match status" value="1"/>
</dbReference>
<reference evidence="3 4" key="1">
    <citation type="submission" date="2022-11" db="EMBL/GenBank/DDBJ databases">
        <title>Spartinivicinus poritis sp. nov., isolated from scleractinian coral Porites lutea.</title>
        <authorList>
            <person name="Zhang G."/>
            <person name="Cai L."/>
            <person name="Wei Q."/>
        </authorList>
    </citation>
    <scope>NUCLEOTIDE SEQUENCE [LARGE SCALE GENOMIC DNA]</scope>
    <source>
        <strain evidence="3 4">A2-2</strain>
    </source>
</reference>
<evidence type="ECO:0000259" key="2">
    <source>
        <dbReference type="Pfam" id="PF03625"/>
    </source>
</evidence>